<evidence type="ECO:0000313" key="2">
    <source>
        <dbReference type="Proteomes" id="UP000002695"/>
    </source>
</evidence>
<dbReference type="AlphaFoldDB" id="A0A0F6B8P0"/>
<sequence length="57" mass="6551">MPGRYSALVNKNRQVKMHHPSRFPDFLVGCCNDAIKAEKGTQNAIIWRKKCDKDYVA</sequence>
<dbReference type="PATRIC" id="fig|588858.6.peg.4111"/>
<evidence type="ECO:0000313" key="1">
    <source>
        <dbReference type="EMBL" id="ACY90888.1"/>
    </source>
</evidence>
<keyword evidence="2" id="KW-1185">Reference proteome</keyword>
<protein>
    <submittedName>
        <fullName evidence="1">Uncharacterized protein</fullName>
    </submittedName>
</protein>
<name>A0A0F6B8P0_SALT1</name>
<dbReference type="EMBL" id="CP001363">
    <property type="protein sequence ID" value="ACY90888.1"/>
    <property type="molecule type" value="Genomic_DNA"/>
</dbReference>
<reference evidence="1 2" key="1">
    <citation type="journal article" date="2010" name="J. Bacteriol.">
        <title>Short-term signatures of evolutionary change in the Salmonella enterica serovar typhimurium 14028 genome.</title>
        <authorList>
            <person name="Jarvik T."/>
            <person name="Smillie C."/>
            <person name="Groisman E.A."/>
            <person name="Ochman H."/>
        </authorList>
    </citation>
    <scope>NUCLEOTIDE SEQUENCE [LARGE SCALE GENOMIC DNA]</scope>
    <source>
        <strain evidence="2">14028s / SGSC 2262</strain>
    </source>
</reference>
<proteinExistence type="predicted"/>
<dbReference type="HOGENOM" id="CLU_3140461_0_0_6"/>
<gene>
    <name evidence="1" type="ordered locus">STM14_4504</name>
</gene>
<accession>A0A0F6B8P0</accession>
<dbReference type="KEGG" id="seo:STM14_4504"/>
<dbReference type="Proteomes" id="UP000002695">
    <property type="component" value="Chromosome"/>
</dbReference>
<organism evidence="1 2">
    <name type="scientific">Salmonella typhimurium (strain 14028s / SGSC 2262)</name>
    <dbReference type="NCBI Taxonomy" id="588858"/>
    <lineage>
        <taxon>Bacteria</taxon>
        <taxon>Pseudomonadati</taxon>
        <taxon>Pseudomonadota</taxon>
        <taxon>Gammaproteobacteria</taxon>
        <taxon>Enterobacterales</taxon>
        <taxon>Enterobacteriaceae</taxon>
        <taxon>Salmonella</taxon>
    </lineage>
</organism>